<dbReference type="RefSeq" id="WP_245507690.1">
    <property type="nucleotide sequence ID" value="NZ_BAABEI010000002.1"/>
</dbReference>
<dbReference type="PROSITE" id="PS51007">
    <property type="entry name" value="CYTC"/>
    <property type="match status" value="1"/>
</dbReference>
<dbReference type="InterPro" id="IPR009056">
    <property type="entry name" value="Cyt_c-like_dom"/>
</dbReference>
<evidence type="ECO:0000256" key="5">
    <source>
        <dbReference type="ARBA" id="ARBA00023004"/>
    </source>
</evidence>
<organism evidence="10 11">
    <name type="scientific">Shinella granuli</name>
    <dbReference type="NCBI Taxonomy" id="323621"/>
    <lineage>
        <taxon>Bacteria</taxon>
        <taxon>Pseudomonadati</taxon>
        <taxon>Pseudomonadota</taxon>
        <taxon>Alphaproteobacteria</taxon>
        <taxon>Hyphomicrobiales</taxon>
        <taxon>Rhizobiaceae</taxon>
        <taxon>Shinella</taxon>
    </lineage>
</organism>
<gene>
    <name evidence="10" type="ORF">EV665_105244</name>
</gene>
<sequence length="169" mass="17525">MTRNDQQRGHSKNAPGAPEKRASAGGMNKGKIAVIAIVAVGIAAAATWTHRGGEAPATEAAAGKGVMVTVTLPATLSEAAKMGEKAFNAVCAACHGANAAGTEAGPPLVHEIYEPSHHGDHAFEMAVVNGVRAHHWTFGDMPAQPAMTRADLRNVIAYVREMQRANGID</sequence>
<dbReference type="Proteomes" id="UP000295351">
    <property type="component" value="Unassembled WGS sequence"/>
</dbReference>
<evidence type="ECO:0000256" key="7">
    <source>
        <dbReference type="SAM" id="MobiDB-lite"/>
    </source>
</evidence>
<evidence type="ECO:0000259" key="9">
    <source>
        <dbReference type="PROSITE" id="PS51007"/>
    </source>
</evidence>
<dbReference type="SUPFAM" id="SSF46626">
    <property type="entry name" value="Cytochrome c"/>
    <property type="match status" value="1"/>
</dbReference>
<keyword evidence="4" id="KW-0249">Electron transport</keyword>
<evidence type="ECO:0000256" key="1">
    <source>
        <dbReference type="ARBA" id="ARBA00022448"/>
    </source>
</evidence>
<dbReference type="PANTHER" id="PTHR37823">
    <property type="entry name" value="CYTOCHROME C-553-LIKE"/>
    <property type="match status" value="1"/>
</dbReference>
<dbReference type="Pfam" id="PF00034">
    <property type="entry name" value="Cytochrom_C"/>
    <property type="match status" value="1"/>
</dbReference>
<keyword evidence="8" id="KW-0812">Transmembrane</keyword>
<dbReference type="Gene3D" id="1.10.760.10">
    <property type="entry name" value="Cytochrome c-like domain"/>
    <property type="match status" value="1"/>
</dbReference>
<dbReference type="GO" id="GO:0009055">
    <property type="term" value="F:electron transfer activity"/>
    <property type="evidence" value="ECO:0007669"/>
    <property type="project" value="InterPro"/>
</dbReference>
<evidence type="ECO:0000256" key="2">
    <source>
        <dbReference type="ARBA" id="ARBA00022617"/>
    </source>
</evidence>
<evidence type="ECO:0000313" key="11">
    <source>
        <dbReference type="Proteomes" id="UP000295351"/>
    </source>
</evidence>
<dbReference type="PANTHER" id="PTHR37823:SF1">
    <property type="entry name" value="CYTOCHROME C-553-LIKE"/>
    <property type="match status" value="1"/>
</dbReference>
<keyword evidence="8" id="KW-0472">Membrane</keyword>
<dbReference type="InterPro" id="IPR036909">
    <property type="entry name" value="Cyt_c-like_dom_sf"/>
</dbReference>
<dbReference type="AlphaFoldDB" id="A0A4R2CWX5"/>
<evidence type="ECO:0000256" key="4">
    <source>
        <dbReference type="ARBA" id="ARBA00022982"/>
    </source>
</evidence>
<evidence type="ECO:0000256" key="3">
    <source>
        <dbReference type="ARBA" id="ARBA00022723"/>
    </source>
</evidence>
<comment type="caution">
    <text evidence="10">The sequence shown here is derived from an EMBL/GenBank/DDBJ whole genome shotgun (WGS) entry which is preliminary data.</text>
</comment>
<evidence type="ECO:0000256" key="6">
    <source>
        <dbReference type="PROSITE-ProRule" id="PRU00433"/>
    </source>
</evidence>
<name>A0A4R2CWX5_SHIGR</name>
<reference evidence="10 11" key="1">
    <citation type="submission" date="2019-03" db="EMBL/GenBank/DDBJ databases">
        <title>Genomic Encyclopedia of Type Strains, Phase IV (KMG-IV): sequencing the most valuable type-strain genomes for metagenomic binning, comparative biology and taxonomic classification.</title>
        <authorList>
            <person name="Goeker M."/>
        </authorList>
    </citation>
    <scope>NUCLEOTIDE SEQUENCE [LARGE SCALE GENOMIC DNA]</scope>
    <source>
        <strain evidence="10 11">DSM 18401</strain>
    </source>
</reference>
<dbReference type="GO" id="GO:0020037">
    <property type="term" value="F:heme binding"/>
    <property type="evidence" value="ECO:0007669"/>
    <property type="project" value="InterPro"/>
</dbReference>
<keyword evidence="3 6" id="KW-0479">Metal-binding</keyword>
<keyword evidence="8" id="KW-1133">Transmembrane helix</keyword>
<keyword evidence="2 6" id="KW-0349">Heme</keyword>
<keyword evidence="5 6" id="KW-0408">Iron</keyword>
<protein>
    <submittedName>
        <fullName evidence="10">Cytochrome c</fullName>
    </submittedName>
</protein>
<dbReference type="InterPro" id="IPR051811">
    <property type="entry name" value="Cytochrome_c550/c551-like"/>
</dbReference>
<accession>A0A4R2CWX5</accession>
<evidence type="ECO:0000313" key="10">
    <source>
        <dbReference type="EMBL" id="TCN46157.1"/>
    </source>
</evidence>
<keyword evidence="11" id="KW-1185">Reference proteome</keyword>
<evidence type="ECO:0000256" key="8">
    <source>
        <dbReference type="SAM" id="Phobius"/>
    </source>
</evidence>
<keyword evidence="1" id="KW-0813">Transport</keyword>
<proteinExistence type="predicted"/>
<feature type="region of interest" description="Disordered" evidence="7">
    <location>
        <begin position="1"/>
        <end position="25"/>
    </location>
</feature>
<dbReference type="GO" id="GO:0046872">
    <property type="term" value="F:metal ion binding"/>
    <property type="evidence" value="ECO:0007669"/>
    <property type="project" value="UniProtKB-KW"/>
</dbReference>
<feature type="transmembrane region" description="Helical" evidence="8">
    <location>
        <begin position="30"/>
        <end position="48"/>
    </location>
</feature>
<feature type="domain" description="Cytochrome c" evidence="9">
    <location>
        <begin position="78"/>
        <end position="163"/>
    </location>
</feature>
<dbReference type="EMBL" id="SLVX01000005">
    <property type="protein sequence ID" value="TCN46157.1"/>
    <property type="molecule type" value="Genomic_DNA"/>
</dbReference>